<keyword evidence="5 6" id="KW-0326">Glycosidase</keyword>
<dbReference type="SMART" id="SM00636">
    <property type="entry name" value="Glyco_18"/>
    <property type="match status" value="1"/>
</dbReference>
<dbReference type="OrthoDB" id="9775889at2"/>
<evidence type="ECO:0000256" key="7">
    <source>
        <dbReference type="RuleBase" id="RU004453"/>
    </source>
</evidence>
<keyword evidence="4" id="KW-0146">Chitin degradation</keyword>
<evidence type="ECO:0000256" key="2">
    <source>
        <dbReference type="ARBA" id="ARBA00012729"/>
    </source>
</evidence>
<dbReference type="Pfam" id="PF00704">
    <property type="entry name" value="Glyco_hydro_18"/>
    <property type="match status" value="1"/>
</dbReference>
<reference evidence="9 10" key="1">
    <citation type="submission" date="2017-01" db="EMBL/GenBank/DDBJ databases">
        <title>Genome analysis of Paenibacillus selenitrireducens ES3-24.</title>
        <authorList>
            <person name="Xu D."/>
            <person name="Yao R."/>
            <person name="Zheng S."/>
        </authorList>
    </citation>
    <scope>NUCLEOTIDE SEQUENCE [LARGE SCALE GENOMIC DNA]</scope>
    <source>
        <strain evidence="9 10">ES3-24</strain>
    </source>
</reference>
<name>A0A1T2XHL7_9BACL</name>
<dbReference type="RefSeq" id="WP_078498360.1">
    <property type="nucleotide sequence ID" value="NZ_MSZX01000003.1"/>
</dbReference>
<evidence type="ECO:0000256" key="5">
    <source>
        <dbReference type="ARBA" id="ARBA00023295"/>
    </source>
</evidence>
<keyword evidence="4" id="KW-0119">Carbohydrate metabolism</keyword>
<dbReference type="InterPro" id="IPR011583">
    <property type="entry name" value="Chitinase_II/V-like_cat"/>
</dbReference>
<dbReference type="PROSITE" id="PS51910">
    <property type="entry name" value="GH18_2"/>
    <property type="match status" value="1"/>
</dbReference>
<evidence type="ECO:0000256" key="1">
    <source>
        <dbReference type="ARBA" id="ARBA00000822"/>
    </source>
</evidence>
<dbReference type="GO" id="GO:0008843">
    <property type="term" value="F:endochitinase activity"/>
    <property type="evidence" value="ECO:0007669"/>
    <property type="project" value="UniProtKB-EC"/>
</dbReference>
<comment type="caution">
    <text evidence="9">The sequence shown here is derived from an EMBL/GenBank/DDBJ whole genome shotgun (WGS) entry which is preliminary data.</text>
</comment>
<evidence type="ECO:0000313" key="9">
    <source>
        <dbReference type="EMBL" id="OPA79360.1"/>
    </source>
</evidence>
<dbReference type="InterPro" id="IPR001579">
    <property type="entry name" value="Glyco_hydro_18_chit_AS"/>
</dbReference>
<feature type="domain" description="GH18" evidence="8">
    <location>
        <begin position="5"/>
        <end position="344"/>
    </location>
</feature>
<comment type="catalytic activity">
    <reaction evidence="1">
        <text>Random endo-hydrolysis of N-acetyl-beta-D-glucosaminide (1-&gt;4)-beta-linkages in chitin and chitodextrins.</text>
        <dbReference type="EC" id="3.2.1.14"/>
    </reaction>
</comment>
<dbReference type="InterPro" id="IPR050314">
    <property type="entry name" value="Glycosyl_Hydrlase_18"/>
</dbReference>
<accession>A0A1T2XHL7</accession>
<dbReference type="EMBL" id="MSZX01000003">
    <property type="protein sequence ID" value="OPA79360.1"/>
    <property type="molecule type" value="Genomic_DNA"/>
</dbReference>
<dbReference type="SUPFAM" id="SSF51445">
    <property type="entry name" value="(Trans)glycosidases"/>
    <property type="match status" value="1"/>
</dbReference>
<dbReference type="GO" id="GO:0008061">
    <property type="term" value="F:chitin binding"/>
    <property type="evidence" value="ECO:0007669"/>
    <property type="project" value="InterPro"/>
</dbReference>
<organism evidence="9 10">
    <name type="scientific">Paenibacillus selenitireducens</name>
    <dbReference type="NCBI Taxonomy" id="1324314"/>
    <lineage>
        <taxon>Bacteria</taxon>
        <taxon>Bacillati</taxon>
        <taxon>Bacillota</taxon>
        <taxon>Bacilli</taxon>
        <taxon>Bacillales</taxon>
        <taxon>Paenibacillaceae</taxon>
        <taxon>Paenibacillus</taxon>
    </lineage>
</organism>
<keyword evidence="4" id="KW-0624">Polysaccharide degradation</keyword>
<evidence type="ECO:0000256" key="4">
    <source>
        <dbReference type="ARBA" id="ARBA00023024"/>
    </source>
</evidence>
<comment type="similarity">
    <text evidence="7">Belongs to the glycosyl hydrolase 18 family.</text>
</comment>
<dbReference type="STRING" id="1324314.BVG16_09770"/>
<dbReference type="SUPFAM" id="SSF54556">
    <property type="entry name" value="Chitinase insertion domain"/>
    <property type="match status" value="1"/>
</dbReference>
<dbReference type="AlphaFoldDB" id="A0A1T2XHL7"/>
<dbReference type="GO" id="GO:0006032">
    <property type="term" value="P:chitin catabolic process"/>
    <property type="evidence" value="ECO:0007669"/>
    <property type="project" value="UniProtKB-KW"/>
</dbReference>
<evidence type="ECO:0000259" key="8">
    <source>
        <dbReference type="PROSITE" id="PS51910"/>
    </source>
</evidence>
<dbReference type="CDD" id="cd06548">
    <property type="entry name" value="GH18_chitinase"/>
    <property type="match status" value="1"/>
</dbReference>
<dbReference type="EC" id="3.2.1.14" evidence="2"/>
<keyword evidence="3 6" id="KW-0378">Hydrolase</keyword>
<sequence>MEQQYIVAGYCVDTKLPELTREDLQKLTHLNLAFGHVREDQIRTEHMQHMELLREIKANHPALHLILSVGGWSAGGFSEAASTEVGRQRMAESAVRALTEYPLDGIDLDWEYPCYGEADIHSSPDDKKNFTLLLKTIREALDRKGAQDNKHYLLTIAAGADQYYIDGTEMDQVQQYLDFIQLMTYDMRGGFQVLTGHHTNLYTPTGDLFRISTEASVNLFMRAGVPREKIVIGAAFYSRVWHQVPDRNHGLHQMAGTTGGYGPDFTTLTAEYINKNGYTRYWDEEARAPYLFNGQSLISYDDEESIHHKCSYVKDQQLAGVMFWEYSCDTTHRLLGAIYNGLKG</sequence>
<proteinExistence type="inferred from homology"/>
<evidence type="ECO:0000313" key="10">
    <source>
        <dbReference type="Proteomes" id="UP000190188"/>
    </source>
</evidence>
<dbReference type="Proteomes" id="UP000190188">
    <property type="component" value="Unassembled WGS sequence"/>
</dbReference>
<protein>
    <recommendedName>
        <fullName evidence="2">chitinase</fullName>
        <ecNumber evidence="2">3.2.1.14</ecNumber>
    </recommendedName>
</protein>
<dbReference type="PANTHER" id="PTHR11177:SF317">
    <property type="entry name" value="CHITINASE 12-RELATED"/>
    <property type="match status" value="1"/>
</dbReference>
<dbReference type="InterPro" id="IPR001223">
    <property type="entry name" value="Glyco_hydro18_cat"/>
</dbReference>
<dbReference type="Gene3D" id="3.10.50.10">
    <property type="match status" value="1"/>
</dbReference>
<dbReference type="GO" id="GO:0005975">
    <property type="term" value="P:carbohydrate metabolic process"/>
    <property type="evidence" value="ECO:0007669"/>
    <property type="project" value="InterPro"/>
</dbReference>
<dbReference type="PANTHER" id="PTHR11177">
    <property type="entry name" value="CHITINASE"/>
    <property type="match status" value="1"/>
</dbReference>
<dbReference type="Gene3D" id="3.20.20.80">
    <property type="entry name" value="Glycosidases"/>
    <property type="match status" value="1"/>
</dbReference>
<dbReference type="InterPro" id="IPR017853">
    <property type="entry name" value="GH"/>
</dbReference>
<gene>
    <name evidence="9" type="ORF">BVG16_09770</name>
</gene>
<dbReference type="PROSITE" id="PS01095">
    <property type="entry name" value="GH18_1"/>
    <property type="match status" value="1"/>
</dbReference>
<keyword evidence="10" id="KW-1185">Reference proteome</keyword>
<dbReference type="InterPro" id="IPR029070">
    <property type="entry name" value="Chitinase_insertion_sf"/>
</dbReference>
<evidence type="ECO:0000256" key="3">
    <source>
        <dbReference type="ARBA" id="ARBA00022801"/>
    </source>
</evidence>
<evidence type="ECO:0000256" key="6">
    <source>
        <dbReference type="RuleBase" id="RU000489"/>
    </source>
</evidence>